<dbReference type="Pfam" id="PF03407">
    <property type="entry name" value="Nucleotid_trans"/>
    <property type="match status" value="1"/>
</dbReference>
<sequence>MFQDLRPPNVLYKSLTPHNVCVCLYHENIALLLKSLNEHIHGFKSIDLNSFIKLIVCDDTNELCMFSNCSQCTLYFKHKIQDKIINPTIIIKWTLWSTSTEGRAVKIDHEGPVLSCVDTLASKVKYFLFHVFVKREQSKFFELTKQNLNDQSCLMQVDYSENFALVEQNEIQSAHWSRKQLSLFTAYVWTQSTTYPMVIVSDDSSHNKYTVSKCLEHILTHLKIMIPSLKELIIFSDGSASQFKQRYLFKNLTFLAKQFSINLSWNFFASNHGKGMRHSVRSNSTIILIFITISSSLLTLHLYRKSNYRRGLIQNILPSSIVQQTTLSSSIIMTVEKTTHTDPSKPTTSSVIDQQSSSNIEKNIFMKYSSDEHLLSLLQQHSNPLKQIIITIIGGDSYSLFTWDWYERMHEISNDTNKCHCFIIAMDEIAIILAIKQGVPVYYSTFTFEQQLKWINTIEARQHSLYRVGHAKFNTAAKIIQMGYSVFLSEMDVFWRANPLDHLKKPIDIYDLQISDHFGSHPRVNIGLFFVQSTTASIEFFSYVTEFWLRYGKGAYLSDQRVLDALLKNYDRLDKIYLKAIKSAPSLNWTTHVFGNHFSHLMTDGSAFILFNQAAKLGIRSKMYHGNANAKYFTVTISNTNMKISYRNLLIRALLILQHTHLQNRTLILPAFASNLTTTTIFSQFDVKKFLLYWSDERIRLPNFLLHETTHSIPITNISFSLNTPYENINGILNFAVESIPINLPAPTSQFEVFVRDSLLWCSPPIDGGTGWCIHHPKDFGATMELLFACRGDPYPPCANKTEKNEQFLHRPFE</sequence>
<evidence type="ECO:0000259" key="1">
    <source>
        <dbReference type="Pfam" id="PF03407"/>
    </source>
</evidence>
<dbReference type="AlphaFoldDB" id="A0A814PQN7"/>
<accession>A0A814PQN7</accession>
<reference evidence="2" key="1">
    <citation type="submission" date="2021-02" db="EMBL/GenBank/DDBJ databases">
        <authorList>
            <person name="Nowell W R."/>
        </authorList>
    </citation>
    <scope>NUCLEOTIDE SEQUENCE</scope>
</reference>
<evidence type="ECO:0000313" key="3">
    <source>
        <dbReference type="Proteomes" id="UP000663864"/>
    </source>
</evidence>
<proteinExistence type="predicted"/>
<evidence type="ECO:0000313" key="2">
    <source>
        <dbReference type="EMBL" id="CAF1109422.1"/>
    </source>
</evidence>
<dbReference type="Proteomes" id="UP000663864">
    <property type="component" value="Unassembled WGS sequence"/>
</dbReference>
<dbReference type="InterPro" id="IPR005069">
    <property type="entry name" value="Nucl-diP-sugar_transferase"/>
</dbReference>
<dbReference type="EMBL" id="CAJNOT010000919">
    <property type="protein sequence ID" value="CAF1109422.1"/>
    <property type="molecule type" value="Genomic_DNA"/>
</dbReference>
<comment type="caution">
    <text evidence="2">The sequence shown here is derived from an EMBL/GenBank/DDBJ whole genome shotgun (WGS) entry which is preliminary data.</text>
</comment>
<name>A0A814PQN7_9BILA</name>
<dbReference type="PANTHER" id="PTHR46601:SF2">
    <property type="entry name" value="UBIQUITIN-LIKE PROTEASE FAMILY PROFILE DOMAIN-CONTAINING PROTEIN"/>
    <property type="match status" value="1"/>
</dbReference>
<feature type="domain" description="Nucleotide-diphospho-sugar transferase" evidence="1">
    <location>
        <begin position="420"/>
        <end position="568"/>
    </location>
</feature>
<dbReference type="PANTHER" id="PTHR46601">
    <property type="entry name" value="ULP_PROTEASE DOMAIN-CONTAINING PROTEIN"/>
    <property type="match status" value="1"/>
</dbReference>
<organism evidence="2 3">
    <name type="scientific">Rotaria sordida</name>
    <dbReference type="NCBI Taxonomy" id="392033"/>
    <lineage>
        <taxon>Eukaryota</taxon>
        <taxon>Metazoa</taxon>
        <taxon>Spiralia</taxon>
        <taxon>Gnathifera</taxon>
        <taxon>Rotifera</taxon>
        <taxon>Eurotatoria</taxon>
        <taxon>Bdelloidea</taxon>
        <taxon>Philodinida</taxon>
        <taxon>Philodinidae</taxon>
        <taxon>Rotaria</taxon>
    </lineage>
</organism>
<gene>
    <name evidence="2" type="ORF">ZHD862_LOCUS18028</name>
</gene>
<protein>
    <recommendedName>
        <fullName evidence="1">Nucleotide-diphospho-sugar transferase domain-containing protein</fullName>
    </recommendedName>
</protein>